<sequence>RALAGGWNAGQSITSSFQGSVTGGLQGTASFAETASLAVTADTLNPILAAPWSSTNGARGSFDAELFTMEELGERMAALINDLLNPIPQSGWPDPLNGEAGAFDAESFTLEQAGKRLAQLIQDLKDAGILTT</sequence>
<comment type="caution">
    <text evidence="1">The sequence shown here is derived from an EMBL/GenBank/DDBJ whole genome shotgun (WGS) entry which is preliminary data.</text>
</comment>
<accession>A0A0F9GY36</accession>
<name>A0A0F9GY36_9ZZZZ</name>
<dbReference type="AlphaFoldDB" id="A0A0F9GY36"/>
<reference evidence="1" key="1">
    <citation type="journal article" date="2015" name="Nature">
        <title>Complex archaea that bridge the gap between prokaryotes and eukaryotes.</title>
        <authorList>
            <person name="Spang A."/>
            <person name="Saw J.H."/>
            <person name="Jorgensen S.L."/>
            <person name="Zaremba-Niedzwiedzka K."/>
            <person name="Martijn J."/>
            <person name="Lind A.E."/>
            <person name="van Eijk R."/>
            <person name="Schleper C."/>
            <person name="Guy L."/>
            <person name="Ettema T.J."/>
        </authorList>
    </citation>
    <scope>NUCLEOTIDE SEQUENCE</scope>
</reference>
<organism evidence="1">
    <name type="scientific">marine sediment metagenome</name>
    <dbReference type="NCBI Taxonomy" id="412755"/>
    <lineage>
        <taxon>unclassified sequences</taxon>
        <taxon>metagenomes</taxon>
        <taxon>ecological metagenomes</taxon>
    </lineage>
</organism>
<evidence type="ECO:0000313" key="1">
    <source>
        <dbReference type="EMBL" id="KKL68012.1"/>
    </source>
</evidence>
<gene>
    <name evidence="1" type="ORF">LCGC14_2129220</name>
</gene>
<dbReference type="EMBL" id="LAZR01026667">
    <property type="protein sequence ID" value="KKL68012.1"/>
    <property type="molecule type" value="Genomic_DNA"/>
</dbReference>
<protein>
    <submittedName>
        <fullName evidence="1">Uncharacterized protein</fullName>
    </submittedName>
</protein>
<proteinExistence type="predicted"/>
<feature type="non-terminal residue" evidence="1">
    <location>
        <position position="1"/>
    </location>
</feature>